<protein>
    <submittedName>
        <fullName evidence="1">Uncharacterized protein</fullName>
    </submittedName>
</protein>
<accession>A0A165XGH1</accession>
<dbReference type="EMBL" id="KV417719">
    <property type="protein sequence ID" value="KZP08522.1"/>
    <property type="molecule type" value="Genomic_DNA"/>
</dbReference>
<dbReference type="AlphaFoldDB" id="A0A165XGH1"/>
<dbReference type="Proteomes" id="UP000076532">
    <property type="component" value="Unassembled WGS sequence"/>
</dbReference>
<evidence type="ECO:0000313" key="1">
    <source>
        <dbReference type="EMBL" id="KZP08522.1"/>
    </source>
</evidence>
<reference evidence="1 2" key="1">
    <citation type="journal article" date="2016" name="Mol. Biol. Evol.">
        <title>Comparative Genomics of Early-Diverging Mushroom-Forming Fungi Provides Insights into the Origins of Lignocellulose Decay Capabilities.</title>
        <authorList>
            <person name="Nagy L.G."/>
            <person name="Riley R."/>
            <person name="Tritt A."/>
            <person name="Adam C."/>
            <person name="Daum C."/>
            <person name="Floudas D."/>
            <person name="Sun H."/>
            <person name="Yadav J.S."/>
            <person name="Pangilinan J."/>
            <person name="Larsson K.H."/>
            <person name="Matsuura K."/>
            <person name="Barry K."/>
            <person name="Labutti K."/>
            <person name="Kuo R."/>
            <person name="Ohm R.A."/>
            <person name="Bhattacharya S.S."/>
            <person name="Shirouzu T."/>
            <person name="Yoshinaga Y."/>
            <person name="Martin F.M."/>
            <person name="Grigoriev I.V."/>
            <person name="Hibbett D.S."/>
        </authorList>
    </citation>
    <scope>NUCLEOTIDE SEQUENCE [LARGE SCALE GENOMIC DNA]</scope>
    <source>
        <strain evidence="1 2">CBS 109695</strain>
    </source>
</reference>
<proteinExistence type="predicted"/>
<name>A0A165XGH1_9AGAM</name>
<organism evidence="1 2">
    <name type="scientific">Athelia psychrophila</name>
    <dbReference type="NCBI Taxonomy" id="1759441"/>
    <lineage>
        <taxon>Eukaryota</taxon>
        <taxon>Fungi</taxon>
        <taxon>Dikarya</taxon>
        <taxon>Basidiomycota</taxon>
        <taxon>Agaricomycotina</taxon>
        <taxon>Agaricomycetes</taxon>
        <taxon>Agaricomycetidae</taxon>
        <taxon>Atheliales</taxon>
        <taxon>Atheliaceae</taxon>
        <taxon>Athelia</taxon>
    </lineage>
</organism>
<evidence type="ECO:0000313" key="2">
    <source>
        <dbReference type="Proteomes" id="UP000076532"/>
    </source>
</evidence>
<gene>
    <name evidence="1" type="ORF">FIBSPDRAFT_874442</name>
</gene>
<sequence length="75" mass="8387">MTGPFYFNFTGGWSGNVNHSESGSGTQMKWIPFDYCEGSDDFKRSLWAYTGGALIRSNGPKSVVILDFRGPGWNW</sequence>
<keyword evidence="2" id="KW-1185">Reference proteome</keyword>